<dbReference type="NCBIfam" id="NF009381">
    <property type="entry name" value="PRK12740.1-5"/>
    <property type="match status" value="1"/>
</dbReference>
<dbReference type="InterPro" id="IPR000795">
    <property type="entry name" value="T_Tr_GTP-bd_dom"/>
</dbReference>
<dbReference type="InterPro" id="IPR004540">
    <property type="entry name" value="Transl_elong_EFG/EF2"/>
</dbReference>
<dbReference type="InterPro" id="IPR005225">
    <property type="entry name" value="Small_GTP-bd"/>
</dbReference>
<dbReference type="Gene3D" id="3.30.70.240">
    <property type="match status" value="1"/>
</dbReference>
<evidence type="ECO:0000256" key="3">
    <source>
        <dbReference type="ARBA" id="ARBA00022741"/>
    </source>
</evidence>
<dbReference type="Pfam" id="PF00009">
    <property type="entry name" value="GTP_EFTU"/>
    <property type="match status" value="1"/>
</dbReference>
<dbReference type="CDD" id="cd03713">
    <property type="entry name" value="EFG_mtEFG_C"/>
    <property type="match status" value="1"/>
</dbReference>
<feature type="domain" description="Tr-type G" evidence="6">
    <location>
        <begin position="7"/>
        <end position="278"/>
    </location>
</feature>
<dbReference type="PANTHER" id="PTHR43261:SF6">
    <property type="entry name" value="ELONGATION FACTOR G-LIKE PROTEIN"/>
    <property type="match status" value="1"/>
</dbReference>
<dbReference type="Pfam" id="PF00679">
    <property type="entry name" value="EFG_C"/>
    <property type="match status" value="1"/>
</dbReference>
<dbReference type="InterPro" id="IPR009022">
    <property type="entry name" value="EFG_III"/>
</dbReference>
<dbReference type="InterPro" id="IPR035647">
    <property type="entry name" value="EFG_III/V"/>
</dbReference>
<dbReference type="NCBIfam" id="NF009891">
    <property type="entry name" value="PRK13351.1-1"/>
    <property type="match status" value="1"/>
</dbReference>
<dbReference type="SMART" id="SM00838">
    <property type="entry name" value="EFG_C"/>
    <property type="match status" value="1"/>
</dbReference>
<dbReference type="InterPro" id="IPR041095">
    <property type="entry name" value="EFG_II"/>
</dbReference>
<dbReference type="Proteomes" id="UP000036873">
    <property type="component" value="Unassembled WGS sequence"/>
</dbReference>
<accession>A0A0L6TZ53</accession>
<comment type="caution">
    <text evidence="7">The sequence shown here is derived from an EMBL/GenBank/DDBJ whole genome shotgun (WGS) entry which is preliminary data.</text>
</comment>
<comment type="similarity">
    <text evidence="1">Belongs to the TRAFAC class translation factor GTPase superfamily. Classic translation factor GTPase family. EF-G/EF-2 subfamily.</text>
</comment>
<evidence type="ECO:0000256" key="1">
    <source>
        <dbReference type="ARBA" id="ARBA00005870"/>
    </source>
</evidence>
<dbReference type="PATRIC" id="fig|52689.4.peg.1738"/>
<dbReference type="Pfam" id="PF14492">
    <property type="entry name" value="EFG_III"/>
    <property type="match status" value="1"/>
</dbReference>
<evidence type="ECO:0000256" key="5">
    <source>
        <dbReference type="NCBIfam" id="TIGR00484"/>
    </source>
</evidence>
<gene>
    <name evidence="7" type="primary">fusA</name>
    <name evidence="7" type="ORF">AKG39_11970</name>
</gene>
<evidence type="ECO:0000256" key="2">
    <source>
        <dbReference type="ARBA" id="ARBA00017872"/>
    </source>
</evidence>
<dbReference type="PRINTS" id="PR00315">
    <property type="entry name" value="ELONGATNFCT"/>
</dbReference>
<evidence type="ECO:0000259" key="6">
    <source>
        <dbReference type="PROSITE" id="PS51722"/>
    </source>
</evidence>
<dbReference type="GO" id="GO:0003924">
    <property type="term" value="F:GTPase activity"/>
    <property type="evidence" value="ECO:0007669"/>
    <property type="project" value="InterPro"/>
</dbReference>
<dbReference type="SUPFAM" id="SSF52540">
    <property type="entry name" value="P-loop containing nucleoside triphosphate hydrolases"/>
    <property type="match status" value="1"/>
</dbReference>
<dbReference type="SUPFAM" id="SSF50447">
    <property type="entry name" value="Translation proteins"/>
    <property type="match status" value="1"/>
</dbReference>
<dbReference type="FunFam" id="3.30.230.10:FF:000003">
    <property type="entry name" value="Elongation factor G"/>
    <property type="match status" value="1"/>
</dbReference>
<dbReference type="CDD" id="cd04088">
    <property type="entry name" value="EFG_mtEFG_II"/>
    <property type="match status" value="1"/>
</dbReference>
<sequence length="692" mass="76446">MKTYPTKNIRNILILGHGGSGKTTLTEALAFNAGAIDRMGKIDEGNTLSDFDPEEKRRKFSISSSIVPLEFGGHKINIIDVPGYFDFIGDAYAALRVADAVVIVVDALSGVQVGTEKAIELLEKADVPAFIVVNKMDRENATFAKVMDQLKVTFGNKVVPFELPMGEGEEMHGVVNIVDMTGSERKENRCFDVVVPDEMKADLEPFRDMIMESVAQTSESLMEKYFEGEELTRDEIHQGIRLGVIQGDLIPVLCTSAVQNIGVETLENMIIEYLPSPGEGKSEIGKDPRDLKEIDRECSNTEPFSALVFKTIADPYVGKLSIFKVMSGVLDHSIEIYNASREIREKANHIYVLRGNKQIEVEKLEAGDIGAFSKLSETVTGDTLCISKAPIIYDKIELPKPIISMAIEPKTKADIDKLATGLHRLVEEDPTMTVSRNKETKQTLVSGLGEMHLEIISQKLKQKFGVEVNLVPMKIPYRETIKKKATAEGKHKKQSGGSGQFGHVYIDFEPGDTPNDPFLFVDKVVGGSVPRNFIPAVEKGLETCMIEGVLAGYPVTGVKATLFDGSYHAVDSDEMSFKMAATQAYRKGMKEATPTLLEPIYHVDIIIPEEYMGDIMGDLNKKRGRIMGMNSISAGKQQILAEVPLAEMFKYATELRSMTQARGEFTMEFVRYEEAPATISEKVVAAAQKEKE</sequence>
<dbReference type="CDD" id="cd16262">
    <property type="entry name" value="EFG_III"/>
    <property type="match status" value="1"/>
</dbReference>
<keyword evidence="3" id="KW-0547">Nucleotide-binding</keyword>
<dbReference type="NCBIfam" id="TIGR00484">
    <property type="entry name" value="EF-G"/>
    <property type="match status" value="1"/>
</dbReference>
<dbReference type="FunFam" id="3.30.70.870:FF:000002">
    <property type="entry name" value="Translation elongation factor 2"/>
    <property type="match status" value="1"/>
</dbReference>
<dbReference type="STRING" id="52689.AKG39_11970"/>
<dbReference type="Pfam" id="PF22042">
    <property type="entry name" value="EF-G_D2"/>
    <property type="match status" value="1"/>
</dbReference>
<dbReference type="Gene3D" id="3.40.50.300">
    <property type="entry name" value="P-loop containing nucleotide triphosphate hydrolases"/>
    <property type="match status" value="1"/>
</dbReference>
<dbReference type="NCBIfam" id="NF009379">
    <property type="entry name" value="PRK12740.1-3"/>
    <property type="match status" value="1"/>
</dbReference>
<dbReference type="Gene3D" id="3.30.70.870">
    <property type="entry name" value="Elongation Factor G (Translational Gtpase), domain 3"/>
    <property type="match status" value="1"/>
</dbReference>
<dbReference type="OrthoDB" id="9804431at2"/>
<dbReference type="InterPro" id="IPR014721">
    <property type="entry name" value="Ribsml_uS5_D2-typ_fold_subgr"/>
</dbReference>
<dbReference type="Pfam" id="PF03764">
    <property type="entry name" value="EFG_IV"/>
    <property type="match status" value="1"/>
</dbReference>
<dbReference type="RefSeq" id="WP_050740638.1">
    <property type="nucleotide sequence ID" value="NZ_LGYO01000031.1"/>
</dbReference>
<dbReference type="NCBIfam" id="TIGR00231">
    <property type="entry name" value="small_GTP"/>
    <property type="match status" value="1"/>
</dbReference>
<dbReference type="InterPro" id="IPR000640">
    <property type="entry name" value="EFG_V-like"/>
</dbReference>
<dbReference type="AlphaFoldDB" id="A0A0L6TZ53"/>
<reference evidence="8" key="1">
    <citation type="submission" date="2015-07" db="EMBL/GenBank/DDBJ databases">
        <title>Draft genome sequence of Acetobacterium bakii DSM 8293, a potential psychrophilic chemical producer through syngas fermentation.</title>
        <authorList>
            <person name="Song Y."/>
            <person name="Hwang S."/>
            <person name="Cho B.-K."/>
        </authorList>
    </citation>
    <scope>NUCLEOTIDE SEQUENCE [LARGE SCALE GENOMIC DNA]</scope>
    <source>
        <strain evidence="8">DSM 8239</strain>
    </source>
</reference>
<keyword evidence="4" id="KW-0342">GTP-binding</keyword>
<dbReference type="EMBL" id="LGYO01000031">
    <property type="protein sequence ID" value="KNZ41337.1"/>
    <property type="molecule type" value="Genomic_DNA"/>
</dbReference>
<dbReference type="PANTHER" id="PTHR43261">
    <property type="entry name" value="TRANSLATION ELONGATION FACTOR G-RELATED"/>
    <property type="match status" value="1"/>
</dbReference>
<dbReference type="SUPFAM" id="SSF54211">
    <property type="entry name" value="Ribosomal protein S5 domain 2-like"/>
    <property type="match status" value="1"/>
</dbReference>
<dbReference type="InterPro" id="IPR047872">
    <property type="entry name" value="EFG_IV"/>
</dbReference>
<protein>
    <recommendedName>
        <fullName evidence="2 5">Elongation factor G</fullName>
    </recommendedName>
</protein>
<evidence type="ECO:0000256" key="4">
    <source>
        <dbReference type="ARBA" id="ARBA00023134"/>
    </source>
</evidence>
<dbReference type="PROSITE" id="PS51722">
    <property type="entry name" value="G_TR_2"/>
    <property type="match status" value="1"/>
</dbReference>
<dbReference type="FunFam" id="3.30.70.240:FF:000001">
    <property type="entry name" value="Elongation factor G"/>
    <property type="match status" value="1"/>
</dbReference>
<keyword evidence="7" id="KW-0648">Protein biosynthesis</keyword>
<evidence type="ECO:0000313" key="8">
    <source>
        <dbReference type="Proteomes" id="UP000036873"/>
    </source>
</evidence>
<dbReference type="CDD" id="cd04170">
    <property type="entry name" value="EF-G_bact"/>
    <property type="match status" value="1"/>
</dbReference>
<dbReference type="GO" id="GO:0005525">
    <property type="term" value="F:GTP binding"/>
    <property type="evidence" value="ECO:0007669"/>
    <property type="project" value="UniProtKB-UniRule"/>
</dbReference>
<dbReference type="InterPro" id="IPR020568">
    <property type="entry name" value="Ribosomal_Su5_D2-typ_SF"/>
</dbReference>
<dbReference type="InterPro" id="IPR027417">
    <property type="entry name" value="P-loop_NTPase"/>
</dbReference>
<dbReference type="CDD" id="cd01434">
    <property type="entry name" value="EFG_mtEFG1_IV"/>
    <property type="match status" value="1"/>
</dbReference>
<dbReference type="InterPro" id="IPR053905">
    <property type="entry name" value="EF-G-like_DII"/>
</dbReference>
<dbReference type="SMART" id="SM00889">
    <property type="entry name" value="EFG_IV"/>
    <property type="match status" value="1"/>
</dbReference>
<dbReference type="InterPro" id="IPR009000">
    <property type="entry name" value="Transl_B-barrel_sf"/>
</dbReference>
<evidence type="ECO:0000313" key="7">
    <source>
        <dbReference type="EMBL" id="KNZ41337.1"/>
    </source>
</evidence>
<organism evidence="7 8">
    <name type="scientific">Acetobacterium bakii</name>
    <dbReference type="NCBI Taxonomy" id="52689"/>
    <lineage>
        <taxon>Bacteria</taxon>
        <taxon>Bacillati</taxon>
        <taxon>Bacillota</taxon>
        <taxon>Clostridia</taxon>
        <taxon>Eubacteriales</taxon>
        <taxon>Eubacteriaceae</taxon>
        <taxon>Acetobacterium</taxon>
    </lineage>
</organism>
<dbReference type="GO" id="GO:0032790">
    <property type="term" value="P:ribosome disassembly"/>
    <property type="evidence" value="ECO:0007669"/>
    <property type="project" value="TreeGrafter"/>
</dbReference>
<dbReference type="GO" id="GO:0003746">
    <property type="term" value="F:translation elongation factor activity"/>
    <property type="evidence" value="ECO:0007669"/>
    <property type="project" value="UniProtKB-UniRule"/>
</dbReference>
<keyword evidence="8" id="KW-1185">Reference proteome</keyword>
<proteinExistence type="inferred from homology"/>
<keyword evidence="7" id="KW-0251">Elongation factor</keyword>
<name>A0A0L6TZ53_9FIRM</name>
<dbReference type="Gene3D" id="2.40.30.10">
    <property type="entry name" value="Translation factors"/>
    <property type="match status" value="1"/>
</dbReference>
<dbReference type="InterPro" id="IPR035649">
    <property type="entry name" value="EFG_V"/>
</dbReference>
<dbReference type="Gene3D" id="3.30.230.10">
    <property type="match status" value="1"/>
</dbReference>
<dbReference type="InterPro" id="IPR005517">
    <property type="entry name" value="Transl_elong_EFG/EF2_IV"/>
</dbReference>
<dbReference type="SUPFAM" id="SSF54980">
    <property type="entry name" value="EF-G C-terminal domain-like"/>
    <property type="match status" value="2"/>
</dbReference>